<evidence type="ECO:0000256" key="1">
    <source>
        <dbReference type="SAM" id="Phobius"/>
    </source>
</evidence>
<dbReference type="KEGG" id="bgok:Pr1d_17970"/>
<dbReference type="OrthoDB" id="272793at2"/>
<keyword evidence="4" id="KW-1185">Reference proteome</keyword>
<keyword evidence="1" id="KW-1133">Transmembrane helix</keyword>
<feature type="transmembrane region" description="Helical" evidence="1">
    <location>
        <begin position="248"/>
        <end position="268"/>
    </location>
</feature>
<organism evidence="3 4">
    <name type="scientific">Bythopirellula goksoeyrii</name>
    <dbReference type="NCBI Taxonomy" id="1400387"/>
    <lineage>
        <taxon>Bacteria</taxon>
        <taxon>Pseudomonadati</taxon>
        <taxon>Planctomycetota</taxon>
        <taxon>Planctomycetia</taxon>
        <taxon>Pirellulales</taxon>
        <taxon>Lacipirellulaceae</taxon>
        <taxon>Bythopirellula</taxon>
    </lineage>
</organism>
<evidence type="ECO:0008006" key="5">
    <source>
        <dbReference type="Google" id="ProtNLM"/>
    </source>
</evidence>
<accession>A0A5B9Q698</accession>
<dbReference type="RefSeq" id="WP_148073160.1">
    <property type="nucleotide sequence ID" value="NZ_CP042913.1"/>
</dbReference>
<gene>
    <name evidence="3" type="ORF">Pr1d_17970</name>
</gene>
<dbReference type="AlphaFoldDB" id="A0A5B9Q698"/>
<evidence type="ECO:0000313" key="4">
    <source>
        <dbReference type="Proteomes" id="UP000323917"/>
    </source>
</evidence>
<evidence type="ECO:0000313" key="3">
    <source>
        <dbReference type="EMBL" id="QEG34517.1"/>
    </source>
</evidence>
<reference evidence="3 4" key="1">
    <citation type="submission" date="2019-08" db="EMBL/GenBank/DDBJ databases">
        <title>Deep-cultivation of Planctomycetes and their phenomic and genomic characterization uncovers novel biology.</title>
        <authorList>
            <person name="Wiegand S."/>
            <person name="Jogler M."/>
            <person name="Boedeker C."/>
            <person name="Pinto D."/>
            <person name="Vollmers J."/>
            <person name="Rivas-Marin E."/>
            <person name="Kohn T."/>
            <person name="Peeters S.H."/>
            <person name="Heuer A."/>
            <person name="Rast P."/>
            <person name="Oberbeckmann S."/>
            <person name="Bunk B."/>
            <person name="Jeske O."/>
            <person name="Meyerdierks A."/>
            <person name="Storesund J.E."/>
            <person name="Kallscheuer N."/>
            <person name="Luecker S."/>
            <person name="Lage O.M."/>
            <person name="Pohl T."/>
            <person name="Merkel B.J."/>
            <person name="Hornburger P."/>
            <person name="Mueller R.-W."/>
            <person name="Bruemmer F."/>
            <person name="Labrenz M."/>
            <person name="Spormann A.M."/>
            <person name="Op den Camp H."/>
            <person name="Overmann J."/>
            <person name="Amann R."/>
            <person name="Jetten M.S.M."/>
            <person name="Mascher T."/>
            <person name="Medema M.H."/>
            <person name="Devos D.P."/>
            <person name="Kaster A.-K."/>
            <person name="Ovreas L."/>
            <person name="Rohde M."/>
            <person name="Galperin M.Y."/>
            <person name="Jogler C."/>
        </authorList>
    </citation>
    <scope>NUCLEOTIDE SEQUENCE [LARGE SCALE GENOMIC DNA]</scope>
    <source>
        <strain evidence="3 4">Pr1d</strain>
    </source>
</reference>
<dbReference type="EMBL" id="CP042913">
    <property type="protein sequence ID" value="QEG34517.1"/>
    <property type="molecule type" value="Genomic_DNA"/>
</dbReference>
<proteinExistence type="predicted"/>
<sequence length="274" mass="28461" precursor="true">MYFSRRIAMSLLLALASPITAASGSQLWGTYSGSSSNIGLTPIDIATGAVAPVINIGAVGSASVDDMASDPMRQPGVIWGVRNPLAGNQLVSIDPFSQQLLATTSINAPEAIRSLAIDPLTGAFYGASTANLYQINNQTGATTLVGPTALAIDRALGFDSLGNLFGVANSNVLVSVNKQSGVTSTIATMPLTRMEDMAFDPDSGIMYGLGFGYSLYQINLTSGALTVVGSSLTRPAGMAFTDVPEPTTMLLCFCILFIAAAQSSRHLLNRRVLG</sequence>
<feature type="chain" id="PRO_5022813479" description="PEP-CTERM protein-sorting domain-containing protein" evidence="2">
    <location>
        <begin position="22"/>
        <end position="274"/>
    </location>
</feature>
<dbReference type="Proteomes" id="UP000323917">
    <property type="component" value="Chromosome"/>
</dbReference>
<name>A0A5B9Q698_9BACT</name>
<feature type="signal peptide" evidence="2">
    <location>
        <begin position="1"/>
        <end position="21"/>
    </location>
</feature>
<keyword evidence="2" id="KW-0732">Signal</keyword>
<keyword evidence="1" id="KW-0472">Membrane</keyword>
<dbReference type="SUPFAM" id="SSF63825">
    <property type="entry name" value="YWTD domain"/>
    <property type="match status" value="1"/>
</dbReference>
<protein>
    <recommendedName>
        <fullName evidence="5">PEP-CTERM protein-sorting domain-containing protein</fullName>
    </recommendedName>
</protein>
<keyword evidence="1" id="KW-0812">Transmembrane</keyword>
<evidence type="ECO:0000256" key="2">
    <source>
        <dbReference type="SAM" id="SignalP"/>
    </source>
</evidence>